<evidence type="ECO:0000313" key="3">
    <source>
        <dbReference type="Proteomes" id="UP000440224"/>
    </source>
</evidence>
<sequence length="166" mass="18320">MASSRHRPGGTTSRARFIVALASCLALSSLGCSAGPPPTRFLVEVAITARANRNSPVPMTLVAVQEPKLFDQIVKLTAKQWYDQREQMRRDYPSGTAFTEWDWEFVPGQSPPPVVVEVDGKAVGAVIFANYRSPGDHRFRIGPQRRMRVDLGDDDLVVSPLDAPEE</sequence>
<feature type="chain" id="PRO_5026822454" description="Type VI secretion protein" evidence="1">
    <location>
        <begin position="35"/>
        <end position="166"/>
    </location>
</feature>
<feature type="signal peptide" evidence="1">
    <location>
        <begin position="1"/>
        <end position="34"/>
    </location>
</feature>
<reference evidence="2 3" key="1">
    <citation type="submission" date="2019-10" db="EMBL/GenBank/DDBJ databases">
        <title>A soil myxobacterium in the family Polyangiaceae.</title>
        <authorList>
            <person name="Li Y."/>
            <person name="Wang J."/>
        </authorList>
    </citation>
    <scope>NUCLEOTIDE SEQUENCE [LARGE SCALE GENOMIC DNA]</scope>
    <source>
        <strain evidence="2 3">DSM 14734</strain>
    </source>
</reference>
<dbReference type="EMBL" id="WJIE01000009">
    <property type="protein sequence ID" value="MRG95808.1"/>
    <property type="molecule type" value="Genomic_DNA"/>
</dbReference>
<dbReference type="AlphaFoldDB" id="A0A6N7PUS9"/>
<accession>A0A6N7PUS9</accession>
<dbReference type="OrthoDB" id="8588447at2"/>
<proteinExistence type="predicted"/>
<name>A0A6N7PUS9_9BACT</name>
<comment type="caution">
    <text evidence="2">The sequence shown here is derived from an EMBL/GenBank/DDBJ whole genome shotgun (WGS) entry which is preliminary data.</text>
</comment>
<organism evidence="2 3">
    <name type="scientific">Polyangium spumosum</name>
    <dbReference type="NCBI Taxonomy" id="889282"/>
    <lineage>
        <taxon>Bacteria</taxon>
        <taxon>Pseudomonadati</taxon>
        <taxon>Myxococcota</taxon>
        <taxon>Polyangia</taxon>
        <taxon>Polyangiales</taxon>
        <taxon>Polyangiaceae</taxon>
        <taxon>Polyangium</taxon>
    </lineage>
</organism>
<gene>
    <name evidence="2" type="ORF">GF068_28395</name>
</gene>
<dbReference type="Proteomes" id="UP000440224">
    <property type="component" value="Unassembled WGS sequence"/>
</dbReference>
<evidence type="ECO:0000256" key="1">
    <source>
        <dbReference type="SAM" id="SignalP"/>
    </source>
</evidence>
<keyword evidence="3" id="KW-1185">Reference proteome</keyword>
<dbReference type="PROSITE" id="PS51257">
    <property type="entry name" value="PROKAR_LIPOPROTEIN"/>
    <property type="match status" value="1"/>
</dbReference>
<evidence type="ECO:0008006" key="4">
    <source>
        <dbReference type="Google" id="ProtNLM"/>
    </source>
</evidence>
<protein>
    <recommendedName>
        <fullName evidence="4">Type VI secretion protein</fullName>
    </recommendedName>
</protein>
<evidence type="ECO:0000313" key="2">
    <source>
        <dbReference type="EMBL" id="MRG95808.1"/>
    </source>
</evidence>
<keyword evidence="1" id="KW-0732">Signal</keyword>
<dbReference type="RefSeq" id="WP_153822625.1">
    <property type="nucleotide sequence ID" value="NZ_WJIE01000009.1"/>
</dbReference>